<dbReference type="Proteomes" id="UP000053424">
    <property type="component" value="Unassembled WGS sequence"/>
</dbReference>
<dbReference type="AlphaFoldDB" id="A0A0C3BWQ7"/>
<dbReference type="OrthoDB" id="21502at2759"/>
<dbReference type="STRING" id="686832.A0A0C3BWQ7"/>
<keyword evidence="2" id="KW-1185">Reference proteome</keyword>
<name>A0A0C3BWQ7_HEBCY</name>
<reference evidence="2" key="2">
    <citation type="submission" date="2015-01" db="EMBL/GenBank/DDBJ databases">
        <title>Evolutionary Origins and Diversification of the Mycorrhizal Mutualists.</title>
        <authorList>
            <consortium name="DOE Joint Genome Institute"/>
            <consortium name="Mycorrhizal Genomics Consortium"/>
            <person name="Kohler A."/>
            <person name="Kuo A."/>
            <person name="Nagy L.G."/>
            <person name="Floudas D."/>
            <person name="Copeland A."/>
            <person name="Barry K.W."/>
            <person name="Cichocki N."/>
            <person name="Veneault-Fourrey C."/>
            <person name="LaButti K."/>
            <person name="Lindquist E.A."/>
            <person name="Lipzen A."/>
            <person name="Lundell T."/>
            <person name="Morin E."/>
            <person name="Murat C."/>
            <person name="Riley R."/>
            <person name="Ohm R."/>
            <person name="Sun H."/>
            <person name="Tunlid A."/>
            <person name="Henrissat B."/>
            <person name="Grigoriev I.V."/>
            <person name="Hibbett D.S."/>
            <person name="Martin F."/>
        </authorList>
    </citation>
    <scope>NUCLEOTIDE SEQUENCE [LARGE SCALE GENOMIC DNA]</scope>
    <source>
        <strain evidence="2">h7</strain>
    </source>
</reference>
<accession>A0A0C3BWQ7</accession>
<proteinExistence type="predicted"/>
<sequence length="528" mass="59544">MYSYIAKSLLAGNGRVPNFVGCFIGQSWQAVNVIAPPFSKFNLTFMAKELQYAHHPLTLFDGMFHSAGVVAGWFVEGLLDLRKVDHALSRLVTKWPMLAGRLERTGKKLGLTVRVPLGPLPPTYVSYSLTSKLSNKPITDYVKLPLPVSSGVLPAHLFLNPTAPQNPHHWSDKDIPLTYWHLTYFKAQGLEYTCIGVTFSHGLLDGMGIAAVIHALEAESLGRPWSIPPSLEPGINGNKMQSLLDKTRDQMEEEGIPLPADYRATSVVGWWFFIMFLWWHIWQQFWHKAQRRMILMPPQVYEKLVRDSREAMKREGKTDVRLSTGDVIAAWIYKTIYSQETSPSRLVQLSNMASLRMFSDASLNHYPHNCFIPIGYPIFTIAQLKTIRLHHLAYELAKAKSGLSLGHAVHVYKLLEESTKPSRFHKSVMPYDARADETLVMSNMSIARVVDINWTGLGGKRTVCRYKANLCQSSVLISNVVTITGRLHDGSTVLDVILNRKRRQLLEMELEKLIVDAKAESDSLSSKC</sequence>
<evidence type="ECO:0000313" key="2">
    <source>
        <dbReference type="Proteomes" id="UP000053424"/>
    </source>
</evidence>
<organism evidence="1 2">
    <name type="scientific">Hebeloma cylindrosporum</name>
    <dbReference type="NCBI Taxonomy" id="76867"/>
    <lineage>
        <taxon>Eukaryota</taxon>
        <taxon>Fungi</taxon>
        <taxon>Dikarya</taxon>
        <taxon>Basidiomycota</taxon>
        <taxon>Agaricomycotina</taxon>
        <taxon>Agaricomycetes</taxon>
        <taxon>Agaricomycetidae</taxon>
        <taxon>Agaricales</taxon>
        <taxon>Agaricineae</taxon>
        <taxon>Hymenogastraceae</taxon>
        <taxon>Hebeloma</taxon>
    </lineage>
</organism>
<evidence type="ECO:0000313" key="1">
    <source>
        <dbReference type="EMBL" id="KIM36514.1"/>
    </source>
</evidence>
<protein>
    <submittedName>
        <fullName evidence="1">Uncharacterized protein</fullName>
    </submittedName>
</protein>
<dbReference type="Gene3D" id="3.30.559.10">
    <property type="entry name" value="Chloramphenicol acetyltransferase-like domain"/>
    <property type="match status" value="2"/>
</dbReference>
<dbReference type="InterPro" id="IPR023213">
    <property type="entry name" value="CAT-like_dom_sf"/>
</dbReference>
<reference evidence="1 2" key="1">
    <citation type="submission" date="2014-04" db="EMBL/GenBank/DDBJ databases">
        <authorList>
            <consortium name="DOE Joint Genome Institute"/>
            <person name="Kuo A."/>
            <person name="Gay G."/>
            <person name="Dore J."/>
            <person name="Kohler A."/>
            <person name="Nagy L.G."/>
            <person name="Floudas D."/>
            <person name="Copeland A."/>
            <person name="Barry K.W."/>
            <person name="Cichocki N."/>
            <person name="Veneault-Fourrey C."/>
            <person name="LaButti K."/>
            <person name="Lindquist E.A."/>
            <person name="Lipzen A."/>
            <person name="Lundell T."/>
            <person name="Morin E."/>
            <person name="Murat C."/>
            <person name="Sun H."/>
            <person name="Tunlid A."/>
            <person name="Henrissat B."/>
            <person name="Grigoriev I.V."/>
            <person name="Hibbett D.S."/>
            <person name="Martin F."/>
            <person name="Nordberg H.P."/>
            <person name="Cantor M.N."/>
            <person name="Hua S.X."/>
        </authorList>
    </citation>
    <scope>NUCLEOTIDE SEQUENCE [LARGE SCALE GENOMIC DNA]</scope>
    <source>
        <strain evidence="2">h7</strain>
    </source>
</reference>
<gene>
    <name evidence="1" type="ORF">M413DRAFT_449067</name>
</gene>
<dbReference type="HOGENOM" id="CLU_509979_0_0_1"/>
<dbReference type="EMBL" id="KN831804">
    <property type="protein sequence ID" value="KIM36514.1"/>
    <property type="molecule type" value="Genomic_DNA"/>
</dbReference>